<keyword evidence="2" id="KW-0418">Kinase</keyword>
<dbReference type="GO" id="GO:0016301">
    <property type="term" value="F:kinase activity"/>
    <property type="evidence" value="ECO:0007669"/>
    <property type="project" value="UniProtKB-KW"/>
</dbReference>
<dbReference type="EMBL" id="CP017599">
    <property type="protein sequence ID" value="AOX02416.1"/>
    <property type="molecule type" value="Genomic_DNA"/>
</dbReference>
<dbReference type="PROSITE" id="PS50837">
    <property type="entry name" value="NACHT"/>
    <property type="match status" value="1"/>
</dbReference>
<dbReference type="InterPro" id="IPR027417">
    <property type="entry name" value="P-loop_NTPase"/>
</dbReference>
<gene>
    <name evidence="2" type="ORF">BJP34_25885</name>
</gene>
<proteinExistence type="predicted"/>
<sequence>MAKRSLQASPDGIRKAKQAFERKGWTQEYFAGEIGIETRQPIWKFFAGKPVDRRVFSEICFHLDLEMEEIVAIPEDAQIDAEKKAAEDKSRVDAIVTKVRSHYHDKIQNQCGTLRLLDIARPVSLDHIYVDVNILEEITSQRWLEIDDLQGFPAEEFDRLGIGKVRRESIPGLQAVERYPKMMVLGKPGSGKTTFLQYLAIQCNQGNFQSDRVPILIRLKNFAEDAMVECSFSLFNYINQEFQSCGISEQDIETLLSYGRALILMDGLDEVPETASNQVIQQIRKISEKYYKNQLIITCRIAAQQYRFRGFTEVEIADFKPAQIQHFSKKWFVAVARNDPESGLEKASLFIEQMKLPENQQIRELATTPVLLNLACLVFQTKADFPVKRSDLYQQGLDLLLIRWDEARGVKRDDIYRNLSLPHKLELLSQLAVITFEQGEYFFEEIRLQQLIADYLRKLPATQSNQAALELDSLAVLKSIEVQHGLLVERARRIYSFSHLTFQEYFTARAIVIGTGMSLSQLVEHLQEKRWREVFLLTAQMLPDADQLLLLIKQQINRLVCSEMVLDSVKLTPSAMALDDNLTKFLNWIEIKSLEIYTPYKPAAVRAFYMTLALPPSHPLSRNQALALAIDHRLGGELGSELALDLALDHALAVAQAMTPELVYDRLSALYLALDLNHLTGIESIGDYLEKLKNQLPDLDDDDRDSIQEWWQSHGSEWVSQLRALMIEHRNMGHQWDLSKTSQDWLEQYSRANHLLVECLNSNCQLSLTVRKEIEDTLLLPLCHS</sequence>
<feature type="domain" description="NACHT" evidence="1">
    <location>
        <begin position="180"/>
        <end position="300"/>
    </location>
</feature>
<accession>A0A1D8TY94</accession>
<evidence type="ECO:0000313" key="3">
    <source>
        <dbReference type="Proteomes" id="UP000177870"/>
    </source>
</evidence>
<reference evidence="3" key="1">
    <citation type="submission" date="2016-10" db="EMBL/GenBank/DDBJ databases">
        <title>Comparative genomics uncovers the prolific and rare metabolic potential of the cyanobacterial genus Moorea.</title>
        <authorList>
            <person name="Leao T."/>
            <person name="Castelao G."/>
            <person name="Korobeynikov A."/>
            <person name="Monroe E.A."/>
            <person name="Podell S."/>
            <person name="Glukhov E."/>
            <person name="Allen E."/>
            <person name="Gerwick W.H."/>
            <person name="Gerwick L."/>
        </authorList>
    </citation>
    <scope>NUCLEOTIDE SEQUENCE [LARGE SCALE GENOMIC DNA]</scope>
    <source>
        <strain evidence="3">PAL-8-15-08-1</strain>
    </source>
</reference>
<evidence type="ECO:0000259" key="1">
    <source>
        <dbReference type="PROSITE" id="PS50837"/>
    </source>
</evidence>
<dbReference type="Gene3D" id="3.40.50.300">
    <property type="entry name" value="P-loop containing nucleotide triphosphate hydrolases"/>
    <property type="match status" value="1"/>
</dbReference>
<dbReference type="KEGG" id="mpro:BJP34_25885"/>
<keyword evidence="2" id="KW-0808">Transferase</keyword>
<name>A0A1D8TY94_9CYAN</name>
<dbReference type="PANTHER" id="PTHR46844">
    <property type="entry name" value="SLR5058 PROTEIN"/>
    <property type="match status" value="1"/>
</dbReference>
<dbReference type="Proteomes" id="UP000177870">
    <property type="component" value="Chromosome"/>
</dbReference>
<dbReference type="SUPFAM" id="SSF52540">
    <property type="entry name" value="P-loop containing nucleoside triphosphate hydrolases"/>
    <property type="match status" value="1"/>
</dbReference>
<dbReference type="Pfam" id="PF22727">
    <property type="entry name" value="NCH2"/>
    <property type="match status" value="1"/>
</dbReference>
<protein>
    <submittedName>
        <fullName evidence="2">Histidine kinase</fullName>
    </submittedName>
</protein>
<dbReference type="STRING" id="1458985.BJP34_25885"/>
<dbReference type="InterPro" id="IPR007111">
    <property type="entry name" value="NACHT_NTPase"/>
</dbReference>
<dbReference type="Pfam" id="PF05729">
    <property type="entry name" value="NACHT"/>
    <property type="match status" value="1"/>
</dbReference>
<dbReference type="InterPro" id="IPR054501">
    <property type="entry name" value="NCH2"/>
</dbReference>
<dbReference type="OrthoDB" id="448481at2"/>
<organism evidence="2 3">
    <name type="scientific">Moorena producens PAL-8-15-08-1</name>
    <dbReference type="NCBI Taxonomy" id="1458985"/>
    <lineage>
        <taxon>Bacteria</taxon>
        <taxon>Bacillati</taxon>
        <taxon>Cyanobacteriota</taxon>
        <taxon>Cyanophyceae</taxon>
        <taxon>Coleofasciculales</taxon>
        <taxon>Coleofasciculaceae</taxon>
        <taxon>Moorena</taxon>
    </lineage>
</organism>
<dbReference type="PANTHER" id="PTHR46844:SF1">
    <property type="entry name" value="SLR5058 PROTEIN"/>
    <property type="match status" value="1"/>
</dbReference>
<dbReference type="AlphaFoldDB" id="A0A1D8TY94"/>
<evidence type="ECO:0000313" key="2">
    <source>
        <dbReference type="EMBL" id="AOX02416.1"/>
    </source>
</evidence>
<dbReference type="RefSeq" id="WP_070394824.1">
    <property type="nucleotide sequence ID" value="NZ_CP017599.1"/>
</dbReference>